<dbReference type="GO" id="GO:0005737">
    <property type="term" value="C:cytoplasm"/>
    <property type="evidence" value="ECO:0007669"/>
    <property type="project" value="TreeGrafter"/>
</dbReference>
<dbReference type="InterPro" id="IPR032466">
    <property type="entry name" value="Metal_Hydrolase"/>
</dbReference>
<evidence type="ECO:0000259" key="4">
    <source>
        <dbReference type="Pfam" id="PF12890"/>
    </source>
</evidence>
<dbReference type="Proteomes" id="UP000613255">
    <property type="component" value="Unassembled WGS sequence"/>
</dbReference>
<dbReference type="Pfam" id="PF12890">
    <property type="entry name" value="DHOase"/>
    <property type="match status" value="1"/>
</dbReference>
<dbReference type="GO" id="GO:0006145">
    <property type="term" value="P:purine nucleobase catabolic process"/>
    <property type="evidence" value="ECO:0007669"/>
    <property type="project" value="TreeGrafter"/>
</dbReference>
<dbReference type="Pfam" id="PF07969">
    <property type="entry name" value="Amidohydro_3"/>
    <property type="match status" value="1"/>
</dbReference>
<dbReference type="NCBIfam" id="TIGR00857">
    <property type="entry name" value="pyrC_multi"/>
    <property type="match status" value="1"/>
</dbReference>
<dbReference type="SUPFAM" id="SSF51556">
    <property type="entry name" value="Metallo-dependent hydrolases"/>
    <property type="match status" value="1"/>
</dbReference>
<dbReference type="EMBL" id="JAEIJD010000003">
    <property type="protein sequence ID" value="MBI6629328.1"/>
    <property type="molecule type" value="Genomic_DNA"/>
</dbReference>
<dbReference type="InterPro" id="IPR013108">
    <property type="entry name" value="Amidohydro_3"/>
</dbReference>
<organism evidence="5 6">
    <name type="scientific">Pontibaca salina</name>
    <dbReference type="NCBI Taxonomy" id="2795731"/>
    <lineage>
        <taxon>Bacteria</taxon>
        <taxon>Pseudomonadati</taxon>
        <taxon>Pseudomonadota</taxon>
        <taxon>Alphaproteobacteria</taxon>
        <taxon>Rhodobacterales</taxon>
        <taxon>Roseobacteraceae</taxon>
        <taxon>Pontibaca</taxon>
    </lineage>
</organism>
<feature type="domain" description="Amidohydrolase 3" evidence="3">
    <location>
        <begin position="354"/>
        <end position="434"/>
    </location>
</feature>
<dbReference type="Gene3D" id="3.20.20.140">
    <property type="entry name" value="Metal-dependent hydrolases"/>
    <property type="match status" value="1"/>
</dbReference>
<dbReference type="GO" id="GO:0006221">
    <property type="term" value="P:pyrimidine nucleotide biosynthetic process"/>
    <property type="evidence" value="ECO:0007669"/>
    <property type="project" value="UniProtKB-KW"/>
</dbReference>
<dbReference type="SUPFAM" id="SSF51338">
    <property type="entry name" value="Composite domain of metallo-dependent hydrolases"/>
    <property type="match status" value="1"/>
</dbReference>
<sequence>MTVTLFQNARLIDPEADTDAPGHLLVRDGKIDEALPENIEFESMFRARNIAPETVTVIDCNNRYLAPGIVDIGVKVCEPGERHKESYRSAGLAAAAGGVTTIVTRPDTTPAIDTPETLEFVRRRANEAAPVNVLPMAALTKGREGREMTEIGFLMDAGAVAFTDCDHVVSDTRVFSRALTYARSLGALVIAHPQEPGLSRGAAATSGKFASLRGLPAVSPMAERMGLDRDIALIEMTGARYHADQITTARALPALKRAKANGLDITAGIGIHHLTLNEFDVADYRTFFKLKPPLRPESDRQAVIEALQTGLIDIISSMHTPQDEESKRLPFEEAASGAVALETLLPAALRLYHSGQISLNALFRALALNPAKRLGLDSGRLAAGAPADLVLFDANAPFVLDRATLNSKSRNTPFDGARMQGRVLATYVAGQAVYRRE</sequence>
<evidence type="ECO:0000313" key="6">
    <source>
        <dbReference type="Proteomes" id="UP000613255"/>
    </source>
</evidence>
<protein>
    <submittedName>
        <fullName evidence="5">Dihydroorotase</fullName>
        <ecNumber evidence="5">3.5.2.3</ecNumber>
    </submittedName>
</protein>
<dbReference type="Gene3D" id="2.30.40.10">
    <property type="entry name" value="Urease, subunit C, domain 1"/>
    <property type="match status" value="1"/>
</dbReference>
<evidence type="ECO:0000256" key="2">
    <source>
        <dbReference type="ARBA" id="ARBA00022975"/>
    </source>
</evidence>
<dbReference type="GO" id="GO:0004151">
    <property type="term" value="F:dihydroorotase activity"/>
    <property type="evidence" value="ECO:0007669"/>
    <property type="project" value="UniProtKB-EC"/>
</dbReference>
<dbReference type="EC" id="3.5.2.3" evidence="5"/>
<keyword evidence="2" id="KW-0665">Pyrimidine biosynthesis</keyword>
<comment type="caution">
    <text evidence="5">The sequence shown here is derived from an EMBL/GenBank/DDBJ whole genome shotgun (WGS) entry which is preliminary data.</text>
</comment>
<dbReference type="CDD" id="cd01317">
    <property type="entry name" value="DHOase_IIa"/>
    <property type="match status" value="1"/>
</dbReference>
<dbReference type="PANTHER" id="PTHR43668">
    <property type="entry name" value="ALLANTOINASE"/>
    <property type="match status" value="1"/>
</dbReference>
<dbReference type="PANTHER" id="PTHR43668:SF2">
    <property type="entry name" value="ALLANTOINASE"/>
    <property type="match status" value="1"/>
</dbReference>
<dbReference type="InterPro" id="IPR004722">
    <property type="entry name" value="DHOase"/>
</dbReference>
<dbReference type="GO" id="GO:0046872">
    <property type="term" value="F:metal ion binding"/>
    <property type="evidence" value="ECO:0007669"/>
    <property type="project" value="InterPro"/>
</dbReference>
<evidence type="ECO:0000313" key="5">
    <source>
        <dbReference type="EMBL" id="MBI6629328.1"/>
    </source>
</evidence>
<dbReference type="GO" id="GO:0004038">
    <property type="term" value="F:allantoinase activity"/>
    <property type="evidence" value="ECO:0007669"/>
    <property type="project" value="TreeGrafter"/>
</dbReference>
<feature type="domain" description="Dihydroorotase catalytic" evidence="4">
    <location>
        <begin position="63"/>
        <end position="248"/>
    </location>
</feature>
<dbReference type="InterPro" id="IPR050138">
    <property type="entry name" value="DHOase/Allantoinase_Hydrolase"/>
</dbReference>
<proteinExistence type="predicted"/>
<gene>
    <name evidence="5" type="primary">pyrC</name>
    <name evidence="5" type="ORF">JAO82_05470</name>
</gene>
<keyword evidence="6" id="KW-1185">Reference proteome</keyword>
<dbReference type="InterPro" id="IPR011059">
    <property type="entry name" value="Metal-dep_hydrolase_composite"/>
</dbReference>
<evidence type="ECO:0000259" key="3">
    <source>
        <dbReference type="Pfam" id="PF07969"/>
    </source>
</evidence>
<reference evidence="5" key="1">
    <citation type="submission" date="2020-12" db="EMBL/GenBank/DDBJ databases">
        <title>Pontibaca salina gen. nov., sp. nov., isolated from marine sediment.</title>
        <authorList>
            <person name="Bo J."/>
            <person name="Wang S."/>
            <person name="Song X."/>
            <person name="Du Z."/>
        </authorList>
    </citation>
    <scope>NUCLEOTIDE SEQUENCE</scope>
    <source>
        <strain evidence="5">S1109L</strain>
    </source>
</reference>
<keyword evidence="5" id="KW-0378">Hydrolase</keyword>
<dbReference type="InterPro" id="IPR024403">
    <property type="entry name" value="DHOase_cat"/>
</dbReference>
<evidence type="ECO:0000256" key="1">
    <source>
        <dbReference type="ARBA" id="ARBA00022833"/>
    </source>
</evidence>
<dbReference type="AlphaFoldDB" id="A0A934HJK4"/>
<keyword evidence="1" id="KW-0862">Zinc</keyword>
<dbReference type="RefSeq" id="WP_198685353.1">
    <property type="nucleotide sequence ID" value="NZ_JAEIJD010000003.1"/>
</dbReference>
<name>A0A934HJK4_9RHOB</name>
<accession>A0A934HJK4</accession>